<name>A0A371EQT4_MUCPR</name>
<sequence length="65" mass="7994">MSWIKISRRGVKEIRKLPHTNQLYLKQRLFGLKMYEGSDLHQHINIFVKFLQTLGDYHYIQERNY</sequence>
<protein>
    <submittedName>
        <fullName evidence="1">Uncharacterized protein</fullName>
    </submittedName>
</protein>
<dbReference type="Proteomes" id="UP000257109">
    <property type="component" value="Unassembled WGS sequence"/>
</dbReference>
<dbReference type="OrthoDB" id="1727805at2759"/>
<evidence type="ECO:0000313" key="1">
    <source>
        <dbReference type="EMBL" id="RDX68407.1"/>
    </source>
</evidence>
<keyword evidence="2" id="KW-1185">Reference proteome</keyword>
<evidence type="ECO:0000313" key="2">
    <source>
        <dbReference type="Proteomes" id="UP000257109"/>
    </source>
</evidence>
<proteinExistence type="predicted"/>
<dbReference type="AlphaFoldDB" id="A0A371EQT4"/>
<comment type="caution">
    <text evidence="1">The sequence shown here is derived from an EMBL/GenBank/DDBJ whole genome shotgun (WGS) entry which is preliminary data.</text>
</comment>
<dbReference type="EMBL" id="QJKJ01012558">
    <property type="protein sequence ID" value="RDX68407.1"/>
    <property type="molecule type" value="Genomic_DNA"/>
</dbReference>
<feature type="non-terminal residue" evidence="1">
    <location>
        <position position="1"/>
    </location>
</feature>
<reference evidence="1" key="1">
    <citation type="submission" date="2018-05" db="EMBL/GenBank/DDBJ databases">
        <title>Draft genome of Mucuna pruriens seed.</title>
        <authorList>
            <person name="Nnadi N.E."/>
            <person name="Vos R."/>
            <person name="Hasami M.H."/>
            <person name="Devisetty U.K."/>
            <person name="Aguiy J.C."/>
        </authorList>
    </citation>
    <scope>NUCLEOTIDE SEQUENCE [LARGE SCALE GENOMIC DNA]</scope>
    <source>
        <strain evidence="1">JCA_2017</strain>
    </source>
</reference>
<accession>A0A371EQT4</accession>
<gene>
    <name evidence="1" type="ORF">CR513_52615</name>
</gene>
<organism evidence="1 2">
    <name type="scientific">Mucuna pruriens</name>
    <name type="common">Velvet bean</name>
    <name type="synonym">Dolichos pruriens</name>
    <dbReference type="NCBI Taxonomy" id="157652"/>
    <lineage>
        <taxon>Eukaryota</taxon>
        <taxon>Viridiplantae</taxon>
        <taxon>Streptophyta</taxon>
        <taxon>Embryophyta</taxon>
        <taxon>Tracheophyta</taxon>
        <taxon>Spermatophyta</taxon>
        <taxon>Magnoliopsida</taxon>
        <taxon>eudicotyledons</taxon>
        <taxon>Gunneridae</taxon>
        <taxon>Pentapetalae</taxon>
        <taxon>rosids</taxon>
        <taxon>fabids</taxon>
        <taxon>Fabales</taxon>
        <taxon>Fabaceae</taxon>
        <taxon>Papilionoideae</taxon>
        <taxon>50 kb inversion clade</taxon>
        <taxon>NPAAA clade</taxon>
        <taxon>indigoferoid/millettioid clade</taxon>
        <taxon>Phaseoleae</taxon>
        <taxon>Mucuna</taxon>
    </lineage>
</organism>